<dbReference type="Pfam" id="PF19821">
    <property type="entry name" value="Phage_capsid_2"/>
    <property type="match status" value="1"/>
</dbReference>
<proteinExistence type="predicted"/>
<dbReference type="EMBL" id="CP000661">
    <property type="protein sequence ID" value="ABP69343.1"/>
    <property type="molecule type" value="Genomic_DNA"/>
</dbReference>
<dbReference type="AlphaFoldDB" id="A4WPM9"/>
<accession>A4WPM9</accession>
<name>A4WPM9_CERS5</name>
<dbReference type="InterPro" id="IPR045565">
    <property type="entry name" value="Phage_capsid_2"/>
</dbReference>
<evidence type="ECO:0000313" key="1">
    <source>
        <dbReference type="EMBL" id="ABP69343.1"/>
    </source>
</evidence>
<protein>
    <recommendedName>
        <fullName evidence="2">Phage major capsid protein</fullName>
    </recommendedName>
</protein>
<dbReference type="STRING" id="349102.Rsph17025_0437"/>
<dbReference type="BioCyc" id="RSPH349102:G1G8M-450-MONOMER"/>
<dbReference type="HOGENOM" id="CLU_902776_0_0_5"/>
<dbReference type="KEGG" id="rsq:Rsph17025_0437"/>
<sequence>MPQSMLVEAHHRLMYANSVTMVAQQTRDPFAGAVTDASATGEAQSVTDLVDAGEYAYGEERSRRNPEMPISGGRRWVVMPPVIESGQYIDKEDKFRTATDPTSVIVTTHTKRVIRGKADRTLGIRKAEDGTYAVLDGGILGYATEGKRGTSQVGLPSSQFVPVGTTGLTLDKLRDAVKTLKLADFGMEDDDPLYCAITPNQEDDLLAIAAASGANLNTFSIDQLRTGKPTMLMGVNWLLTNRVPVDAADSRLCPIWSKKNIVRGIWQDVEGDMWNDTHAKNLPYAYVSAYIDCVRVQDKGVIVIECKE</sequence>
<gene>
    <name evidence="1" type="ordered locus">Rsph17025_0437</name>
</gene>
<reference evidence="1" key="1">
    <citation type="submission" date="2007-04" db="EMBL/GenBank/DDBJ databases">
        <title>Complete sequence of chromosome of Rhodobacter sphaeroides ATCC 17025.</title>
        <authorList>
            <consortium name="US DOE Joint Genome Institute"/>
            <person name="Copeland A."/>
            <person name="Lucas S."/>
            <person name="Lapidus A."/>
            <person name="Barry K."/>
            <person name="Detter J.C."/>
            <person name="Glavina del Rio T."/>
            <person name="Hammon N."/>
            <person name="Israni S."/>
            <person name="Dalin E."/>
            <person name="Tice H."/>
            <person name="Pitluck S."/>
            <person name="Chertkov O."/>
            <person name="Brettin T."/>
            <person name="Bruce D."/>
            <person name="Han C."/>
            <person name="Schmutz J."/>
            <person name="Larimer F."/>
            <person name="Land M."/>
            <person name="Hauser L."/>
            <person name="Kyrpides N."/>
            <person name="Kim E."/>
            <person name="Richardson P."/>
            <person name="Mackenzie C."/>
            <person name="Choudhary M."/>
            <person name="Donohue T.J."/>
            <person name="Kaplan S."/>
        </authorList>
    </citation>
    <scope>NUCLEOTIDE SEQUENCE [LARGE SCALE GENOMIC DNA]</scope>
    <source>
        <strain evidence="1">ATCC 17025</strain>
    </source>
</reference>
<evidence type="ECO:0008006" key="2">
    <source>
        <dbReference type="Google" id="ProtNLM"/>
    </source>
</evidence>
<organism evidence="1">
    <name type="scientific">Cereibacter sphaeroides (strain ATCC 17025 / ATH 2.4.3)</name>
    <name type="common">Rhodobacter sphaeroides</name>
    <dbReference type="NCBI Taxonomy" id="349102"/>
    <lineage>
        <taxon>Bacteria</taxon>
        <taxon>Pseudomonadati</taxon>
        <taxon>Pseudomonadota</taxon>
        <taxon>Alphaproteobacteria</taxon>
        <taxon>Rhodobacterales</taxon>
        <taxon>Paracoccaceae</taxon>
        <taxon>Cereibacter</taxon>
    </lineage>
</organism>